<evidence type="ECO:0000313" key="3">
    <source>
        <dbReference type="Proteomes" id="UP000266841"/>
    </source>
</evidence>
<organism evidence="2 3">
    <name type="scientific">Thalassiosira oceanica</name>
    <name type="common">Marine diatom</name>
    <dbReference type="NCBI Taxonomy" id="159749"/>
    <lineage>
        <taxon>Eukaryota</taxon>
        <taxon>Sar</taxon>
        <taxon>Stramenopiles</taxon>
        <taxon>Ochrophyta</taxon>
        <taxon>Bacillariophyta</taxon>
        <taxon>Coscinodiscophyceae</taxon>
        <taxon>Thalassiosirophycidae</taxon>
        <taxon>Thalassiosirales</taxon>
        <taxon>Thalassiosiraceae</taxon>
        <taxon>Thalassiosira</taxon>
    </lineage>
</organism>
<evidence type="ECO:0000259" key="1">
    <source>
        <dbReference type="Pfam" id="PF13383"/>
    </source>
</evidence>
<proteinExistence type="predicted"/>
<dbReference type="OrthoDB" id="10006218at2759"/>
<accession>K0R413</accession>
<comment type="caution">
    <text evidence="2">The sequence shown here is derived from an EMBL/GenBank/DDBJ whole genome shotgun (WGS) entry which is preliminary data.</text>
</comment>
<dbReference type="Pfam" id="PF13383">
    <property type="entry name" value="Methyltransf_22"/>
    <property type="match status" value="1"/>
</dbReference>
<reference evidence="2 3" key="1">
    <citation type="journal article" date="2012" name="Genome Biol.">
        <title>Genome and low-iron response of an oceanic diatom adapted to chronic iron limitation.</title>
        <authorList>
            <person name="Lommer M."/>
            <person name="Specht M."/>
            <person name="Roy A.S."/>
            <person name="Kraemer L."/>
            <person name="Andreson R."/>
            <person name="Gutowska M.A."/>
            <person name="Wolf J."/>
            <person name="Bergner S.V."/>
            <person name="Schilhabel M.B."/>
            <person name="Klostermeier U.C."/>
            <person name="Beiko R.G."/>
            <person name="Rosenstiel P."/>
            <person name="Hippler M."/>
            <person name="Laroche J."/>
        </authorList>
    </citation>
    <scope>NUCLEOTIDE SEQUENCE [LARGE SCALE GENOMIC DNA]</scope>
    <source>
        <strain evidence="2 3">CCMP1005</strain>
    </source>
</reference>
<dbReference type="InterPro" id="IPR025714">
    <property type="entry name" value="Methyltranfer_dom"/>
</dbReference>
<evidence type="ECO:0000313" key="2">
    <source>
        <dbReference type="EMBL" id="EJK46334.1"/>
    </source>
</evidence>
<dbReference type="OMA" id="SIFALDC"/>
<gene>
    <name evidence="2" type="ORF">THAOC_35002</name>
</gene>
<dbReference type="EMBL" id="AGNL01047818">
    <property type="protein sequence ID" value="EJK46334.1"/>
    <property type="molecule type" value="Genomic_DNA"/>
</dbReference>
<name>K0R413_THAOC</name>
<feature type="domain" description="Methyltransferase" evidence="1">
    <location>
        <begin position="29"/>
        <end position="218"/>
    </location>
</feature>
<sequence length="237" mass="26703">MNSSFKLAKRDSLGFFHVPDDKWQIAKSNHRLWIKSDPFMPSFVCKNEVNIAGKFVCNPKRMMDLATNAHQKQRKFHKDDCLVYASGGGDTDFSSSWQKLWSNSTSTPCEIHVFTTLTQYKPLGDGVVVHPYVFHPKNAGLGFGKTLDEAIDELGHRGRRISIFALDCEGCEKDLISDLLGAKVGISQLLLQVHGSQEAVFKIMEEQQYVMFHREPSSSAGAFDTSWIKMASSFFEE</sequence>
<dbReference type="AlphaFoldDB" id="K0R413"/>
<dbReference type="eggNOG" id="ENOG502TBBH">
    <property type="taxonomic scope" value="Eukaryota"/>
</dbReference>
<protein>
    <recommendedName>
        <fullName evidence="1">Methyltransferase domain-containing protein</fullName>
    </recommendedName>
</protein>
<keyword evidence="3" id="KW-1185">Reference proteome</keyword>
<dbReference type="Proteomes" id="UP000266841">
    <property type="component" value="Unassembled WGS sequence"/>
</dbReference>